<protein>
    <submittedName>
        <fullName evidence="2">Uncharacterized protein</fullName>
    </submittedName>
</protein>
<feature type="compositionally biased region" description="Basic and acidic residues" evidence="1">
    <location>
        <begin position="480"/>
        <end position="493"/>
    </location>
</feature>
<organism evidence="2 3">
    <name type="scientific">Tritrichomonas musculus</name>
    <dbReference type="NCBI Taxonomy" id="1915356"/>
    <lineage>
        <taxon>Eukaryota</taxon>
        <taxon>Metamonada</taxon>
        <taxon>Parabasalia</taxon>
        <taxon>Tritrichomonadida</taxon>
        <taxon>Tritrichomonadidae</taxon>
        <taxon>Tritrichomonas</taxon>
    </lineage>
</organism>
<gene>
    <name evidence="2" type="ORF">M9Y10_030015</name>
</gene>
<evidence type="ECO:0000256" key="1">
    <source>
        <dbReference type="SAM" id="MobiDB-lite"/>
    </source>
</evidence>
<evidence type="ECO:0000313" key="3">
    <source>
        <dbReference type="Proteomes" id="UP001470230"/>
    </source>
</evidence>
<feature type="region of interest" description="Disordered" evidence="1">
    <location>
        <begin position="476"/>
        <end position="517"/>
    </location>
</feature>
<proteinExistence type="predicted"/>
<sequence length="1490" mass="168714">MNYFQSILSLYESTVEEKKEIIVKQLVSFADTNKQNENFFQFLYDKMENTNLLTPATMQSILNISIDFLNSQNSQLSIQNVKLYVQYLLKLFSLKIQPSSYPKYNDFLKTSFLIVKQYNQESLFSSISKIPHEQSIIPLSILFTLNQSFFDSVLNIMLSSFPNFQKDKQLSIWAIAMTNIFLNKNTNGDSNSVIKSILKLLDGTFKDTFLSLSPKFELFAASLHYLPQSQGDELLSSHCLNLLCSVSISSSLDEIILAVNFAKTVLIRLKNTPIPNLTTNQLVDSIFTYILPGYRSNELFNASLTDFFNEADQEYLQSKITAECHSENTSLSTLFLISRYPTHETIPCLLTRARVDQRSQYLLIFHFLSHNLVPFRFLPRLFSILEPEDLHFLNEIFEQKPFLYCSAAIKYLSQCKRVEKIEFLSTLFSSAKSLPIVNSPYAQTAYIVVACLRAYSIVPGCPIRLLLDYLHSCMNSSKENPQEKQSIEKSSTEKDEENVADDDKEKSTDVVGSSISANPSSYSPLEILDLTNDDIESITKAAKEGSSDVSFYDVVKALEELNKSSFCQSQAIYKIGVSDPERRDSLINESLELLKGGDLIYAIIIGSLSNDPILIHNCVLTLAQSDVFLLTFFFTTAASCNPELILKEIRDYIVKEPEAAPQSFVSRLFSSSTISLNRRQRIARRCLIGMSPFVPFSNDLYETLLASFPSDPDSISAVSSSFNEKTGISPSSSSFSSSSSSSLVCESVTAVCTKMAMKEDLHLILQKLIEKSDSFNANVLTTALISVLNANKSLTDKDALSVIKLWIKLLLSNKLVVDSNKNESAAFESVLLMNKNTSNLYLKEIESSIRINGDVPSLFSSLNRALPFLTNFNLAKQHSFLTIVISNTLSMNDSVQEICVNLLRSAFQWKSIIKPLKGVVFSNEYIEAVRPFFVELSVKFEKKQLIQLVEALLSYYEEKQPQHQESVFLFTIFAILRQPQIFIDNKFVSKIASACEKMTRKNDYAIIFYLFKAYDAMCSADRTKFFNEFIIAPENEFISMYFEKYSCYYDVLQPLLIPRIFELKSIDSKWKEFLEFERLLKLLNGFVRLFIRDTTSSETISKIIFTFLISLSSVNFIRKRGFSVDSYLTVFEATLLEFKNLTGISLINGKLNMKNDNDFYELISYFAQSFQYLQLNVVQFLINSIESLISTNHIECGILCLSSYLVSVSRSSSEDVKRLKNKSVDLFTSFLKNCKFESSLISFVISRLPSAFSVATLKQMDQNYLTIFLKINFETATKASDCLPSLQLILNVIRSSTPSFIGNYANQIIQTLKTVVGSGKINLSSILVLNIIGELGRRKQEPTYLLKDASVSFRSLAPLLLSDDEEILTRVKAIFSLMIFGKTESEPDFELIFSSLMSLFVGYENDSTNYVSIASDLLKTAEKMNVVNMKKLELLKFVFQPVLSVGDSVCNVAICDLLKYLKKFTSTVSDDELFTYALSMMTLFAKPKRS</sequence>
<name>A0ABR2KPK3_9EUKA</name>
<keyword evidence="3" id="KW-1185">Reference proteome</keyword>
<evidence type="ECO:0000313" key="2">
    <source>
        <dbReference type="EMBL" id="KAK8892773.1"/>
    </source>
</evidence>
<dbReference type="Proteomes" id="UP001470230">
    <property type="component" value="Unassembled WGS sequence"/>
</dbReference>
<accession>A0ABR2KPK3</accession>
<dbReference type="EMBL" id="JAPFFF010000004">
    <property type="protein sequence ID" value="KAK8892773.1"/>
    <property type="molecule type" value="Genomic_DNA"/>
</dbReference>
<comment type="caution">
    <text evidence="2">The sequence shown here is derived from an EMBL/GenBank/DDBJ whole genome shotgun (WGS) entry which is preliminary data.</text>
</comment>
<reference evidence="2 3" key="1">
    <citation type="submission" date="2024-04" db="EMBL/GenBank/DDBJ databases">
        <title>Tritrichomonas musculus Genome.</title>
        <authorList>
            <person name="Alves-Ferreira E."/>
            <person name="Grigg M."/>
            <person name="Lorenzi H."/>
            <person name="Galac M."/>
        </authorList>
    </citation>
    <scope>NUCLEOTIDE SEQUENCE [LARGE SCALE GENOMIC DNA]</scope>
    <source>
        <strain evidence="2 3">EAF2021</strain>
    </source>
</reference>